<dbReference type="InterPro" id="IPR003661">
    <property type="entry name" value="HisK_dim/P_dom"/>
</dbReference>
<gene>
    <name evidence="9" type="ORF">ENR15_23105</name>
</gene>
<dbReference type="SMART" id="SM00387">
    <property type="entry name" value="HATPase_c"/>
    <property type="match status" value="1"/>
</dbReference>
<evidence type="ECO:0000259" key="8">
    <source>
        <dbReference type="PROSITE" id="PS50110"/>
    </source>
</evidence>
<dbReference type="InterPro" id="IPR001789">
    <property type="entry name" value="Sig_transdc_resp-reg_receiver"/>
</dbReference>
<dbReference type="SMART" id="SM00448">
    <property type="entry name" value="REC"/>
    <property type="match status" value="1"/>
</dbReference>
<accession>A0A7C3ZNN8</accession>
<dbReference type="GO" id="GO:0000155">
    <property type="term" value="F:phosphorelay sensor kinase activity"/>
    <property type="evidence" value="ECO:0007669"/>
    <property type="project" value="InterPro"/>
</dbReference>
<dbReference type="PANTHER" id="PTHR43065:SF48">
    <property type="entry name" value="HISTIDINE KINASE"/>
    <property type="match status" value="1"/>
</dbReference>
<evidence type="ECO:0000256" key="1">
    <source>
        <dbReference type="ARBA" id="ARBA00000085"/>
    </source>
</evidence>
<evidence type="ECO:0000256" key="4">
    <source>
        <dbReference type="ARBA" id="ARBA00022777"/>
    </source>
</evidence>
<keyword evidence="5" id="KW-0902">Two-component regulatory system</keyword>
<dbReference type="InterPro" id="IPR011006">
    <property type="entry name" value="CheY-like_superfamily"/>
</dbReference>
<dbReference type="SUPFAM" id="SSF55874">
    <property type="entry name" value="ATPase domain of HSP90 chaperone/DNA topoisomerase II/histidine kinase"/>
    <property type="match status" value="1"/>
</dbReference>
<keyword evidence="3 6" id="KW-0597">Phosphoprotein</keyword>
<feature type="domain" description="Histidine kinase" evidence="7">
    <location>
        <begin position="173"/>
        <end position="429"/>
    </location>
</feature>
<comment type="catalytic activity">
    <reaction evidence="1">
        <text>ATP + protein L-histidine = ADP + protein N-phospho-L-histidine.</text>
        <dbReference type="EC" id="2.7.13.3"/>
    </reaction>
</comment>
<dbReference type="CDD" id="cd00082">
    <property type="entry name" value="HisKA"/>
    <property type="match status" value="1"/>
</dbReference>
<evidence type="ECO:0000256" key="2">
    <source>
        <dbReference type="ARBA" id="ARBA00012438"/>
    </source>
</evidence>
<dbReference type="Pfam" id="PF00072">
    <property type="entry name" value="Response_reg"/>
    <property type="match status" value="1"/>
</dbReference>
<dbReference type="EC" id="2.7.13.3" evidence="2"/>
<dbReference type="SUPFAM" id="SSF47384">
    <property type="entry name" value="Homodimeric domain of signal transducing histidine kinase"/>
    <property type="match status" value="1"/>
</dbReference>
<dbReference type="SUPFAM" id="SSF52172">
    <property type="entry name" value="CheY-like"/>
    <property type="match status" value="1"/>
</dbReference>
<dbReference type="EMBL" id="DSPX01000235">
    <property type="protein sequence ID" value="HGG03445.1"/>
    <property type="molecule type" value="Genomic_DNA"/>
</dbReference>
<dbReference type="Pfam" id="PF02518">
    <property type="entry name" value="HATPase_c"/>
    <property type="match status" value="1"/>
</dbReference>
<evidence type="ECO:0000259" key="7">
    <source>
        <dbReference type="PROSITE" id="PS50109"/>
    </source>
</evidence>
<dbReference type="InterPro" id="IPR036097">
    <property type="entry name" value="HisK_dim/P_sf"/>
</dbReference>
<name>A0A7C3ZNN8_9CYAN</name>
<evidence type="ECO:0000256" key="6">
    <source>
        <dbReference type="PROSITE-ProRule" id="PRU00169"/>
    </source>
</evidence>
<keyword evidence="4" id="KW-0808">Transferase</keyword>
<evidence type="ECO:0000256" key="3">
    <source>
        <dbReference type="ARBA" id="ARBA00022553"/>
    </source>
</evidence>
<dbReference type="PROSITE" id="PS50110">
    <property type="entry name" value="RESPONSE_REGULATORY"/>
    <property type="match status" value="1"/>
</dbReference>
<protein>
    <recommendedName>
        <fullName evidence="2">histidine kinase</fullName>
        <ecNumber evidence="2">2.7.13.3</ecNumber>
    </recommendedName>
</protein>
<dbReference type="InterPro" id="IPR003594">
    <property type="entry name" value="HATPase_dom"/>
</dbReference>
<reference evidence="9" key="1">
    <citation type="journal article" date="2020" name="mSystems">
        <title>Genome- and Community-Level Interaction Insights into Carbon Utilization and Element Cycling Functions of Hydrothermarchaeota in Hydrothermal Sediment.</title>
        <authorList>
            <person name="Zhou Z."/>
            <person name="Liu Y."/>
            <person name="Xu W."/>
            <person name="Pan J."/>
            <person name="Luo Z.H."/>
            <person name="Li M."/>
        </authorList>
    </citation>
    <scope>NUCLEOTIDE SEQUENCE [LARGE SCALE GENOMIC DNA]</scope>
    <source>
        <strain evidence="9">SpSt-374</strain>
    </source>
</reference>
<dbReference type="PANTHER" id="PTHR43065">
    <property type="entry name" value="SENSOR HISTIDINE KINASE"/>
    <property type="match status" value="1"/>
</dbReference>
<dbReference type="CDD" id="cd19920">
    <property type="entry name" value="REC_PA4781-like"/>
    <property type="match status" value="1"/>
</dbReference>
<comment type="caution">
    <text evidence="9">The sequence shown here is derived from an EMBL/GenBank/DDBJ whole genome shotgun (WGS) entry which is preliminary data.</text>
</comment>
<dbReference type="Gene3D" id="3.30.565.10">
    <property type="entry name" value="Histidine kinase-like ATPase, C-terminal domain"/>
    <property type="match status" value="1"/>
</dbReference>
<sequence length="432" mass="48058">MNLNSGKIYQGNILVVDDTPDNVRLLAAILTDRGYEVRKALNGARALAAVEAALPDLILLDITMPEMNGYQVCQQLKADAKTRDVPVIFISALNEVMDKQQAFDVGGADYIVKPFQGAEVILRIENQLKLRSLQANLAEKNLALERSLSELKTTQLHLIQNEKMTAMGQLVAGIAHEINNPINFVSGNLKYAEQYIKDLLKIINIYQQEYSNPSAMIQEKLEEIDLNFLRNDAEKVMDAMCRGADRIRQIVLALRNFSRHDEAEMKPVEIHNGIDSTLLMLQHRMEATKYRPAIEVIKEYAPLPLVTCYVSQLNQVFLHLLNNAIDALNPDLQHQPTALSSIPKIWIMTELIDSKRIRIRIADNGPGIAEAIRSRLFDPFFTTKPVGAGTGLGLSISYQIIVHQHGGSLACTSAPGAGAEFTIEIPLCQPEL</sequence>
<keyword evidence="4" id="KW-0418">Kinase</keyword>
<evidence type="ECO:0000256" key="5">
    <source>
        <dbReference type="ARBA" id="ARBA00023012"/>
    </source>
</evidence>
<feature type="modified residue" description="4-aspartylphosphate" evidence="6">
    <location>
        <position position="61"/>
    </location>
</feature>
<feature type="domain" description="Response regulatory" evidence="8">
    <location>
        <begin position="12"/>
        <end position="128"/>
    </location>
</feature>
<evidence type="ECO:0000313" key="9">
    <source>
        <dbReference type="EMBL" id="HGG03445.1"/>
    </source>
</evidence>
<dbReference type="Gene3D" id="3.40.50.2300">
    <property type="match status" value="1"/>
</dbReference>
<dbReference type="AlphaFoldDB" id="A0A7C3ZNN8"/>
<proteinExistence type="predicted"/>
<dbReference type="Gene3D" id="1.10.287.130">
    <property type="match status" value="1"/>
</dbReference>
<dbReference type="InterPro" id="IPR004358">
    <property type="entry name" value="Sig_transdc_His_kin-like_C"/>
</dbReference>
<dbReference type="InterPro" id="IPR036890">
    <property type="entry name" value="HATPase_C_sf"/>
</dbReference>
<organism evidence="9">
    <name type="scientific">Planktothricoides sp. SpSt-374</name>
    <dbReference type="NCBI Taxonomy" id="2282167"/>
    <lineage>
        <taxon>Bacteria</taxon>
        <taxon>Bacillati</taxon>
        <taxon>Cyanobacteriota</taxon>
        <taxon>Cyanophyceae</taxon>
        <taxon>Oscillatoriophycideae</taxon>
        <taxon>Oscillatoriales</taxon>
        <taxon>Oscillatoriaceae</taxon>
        <taxon>Planktothricoides</taxon>
    </lineage>
</organism>
<dbReference type="PRINTS" id="PR00344">
    <property type="entry name" value="BCTRLSENSOR"/>
</dbReference>
<dbReference type="InterPro" id="IPR005467">
    <property type="entry name" value="His_kinase_dom"/>
</dbReference>
<dbReference type="PROSITE" id="PS50109">
    <property type="entry name" value="HIS_KIN"/>
    <property type="match status" value="1"/>
</dbReference>